<protein>
    <submittedName>
        <fullName evidence="2">Uncharacterized protein</fullName>
    </submittedName>
</protein>
<keyword evidence="1" id="KW-0472">Membrane</keyword>
<feature type="transmembrane region" description="Helical" evidence="1">
    <location>
        <begin position="33"/>
        <end position="53"/>
    </location>
</feature>
<organism evidence="2 3">
    <name type="scientific">Ilumatobacter coccineus</name>
    <dbReference type="NCBI Taxonomy" id="467094"/>
    <lineage>
        <taxon>Bacteria</taxon>
        <taxon>Bacillati</taxon>
        <taxon>Actinomycetota</taxon>
        <taxon>Acidimicrobiia</taxon>
        <taxon>Acidimicrobiales</taxon>
        <taxon>Ilumatobacteraceae</taxon>
        <taxon>Ilumatobacter</taxon>
    </lineage>
</organism>
<proteinExistence type="predicted"/>
<comment type="caution">
    <text evidence="2">The sequence shown here is derived from an EMBL/GenBank/DDBJ whole genome shotgun (WGS) entry which is preliminary data.</text>
</comment>
<evidence type="ECO:0000313" key="3">
    <source>
        <dbReference type="Proteomes" id="UP000230914"/>
    </source>
</evidence>
<reference evidence="2 3" key="1">
    <citation type="submission" date="2017-10" db="EMBL/GenBank/DDBJ databases">
        <title>Novel microbial diversity and functional potential in the marine mammal oral microbiome.</title>
        <authorList>
            <person name="Dudek N.K."/>
            <person name="Sun C.L."/>
            <person name="Burstein D."/>
            <person name="Kantor R.S."/>
            <person name="Aliaga Goltsman D.S."/>
            <person name="Bik E.M."/>
            <person name="Thomas B.C."/>
            <person name="Banfield J.F."/>
            <person name="Relman D.A."/>
        </authorList>
    </citation>
    <scope>NUCLEOTIDE SEQUENCE [LARGE SCALE GENOMIC DNA]</scope>
    <source>
        <strain evidence="2">DOLJORAL78_61_10</strain>
    </source>
</reference>
<gene>
    <name evidence="2" type="ORF">CSA55_00440</name>
</gene>
<dbReference type="EMBL" id="PDSL01000011">
    <property type="protein sequence ID" value="PIE34645.1"/>
    <property type="molecule type" value="Genomic_DNA"/>
</dbReference>
<evidence type="ECO:0000256" key="1">
    <source>
        <dbReference type="SAM" id="Phobius"/>
    </source>
</evidence>
<dbReference type="Proteomes" id="UP000230914">
    <property type="component" value="Unassembled WGS sequence"/>
</dbReference>
<name>A0A2G6KG89_9ACTN</name>
<sequence>MTDTDKITADDVREKMQSFQDGLQAQVDEKKSVLATAGGVVLIVVVLVAFLLGKRSGKKKTTLVEIKRV</sequence>
<keyword evidence="1" id="KW-1133">Transmembrane helix</keyword>
<keyword evidence="1" id="KW-0812">Transmembrane</keyword>
<dbReference type="AlphaFoldDB" id="A0A2G6KG89"/>
<accession>A0A2G6KG89</accession>
<evidence type="ECO:0000313" key="2">
    <source>
        <dbReference type="EMBL" id="PIE34645.1"/>
    </source>
</evidence>